<accession>A0A176XJ58</accession>
<dbReference type="RefSeq" id="WP_063947324.1">
    <property type="nucleotide sequence ID" value="NZ_LXPS01000003.1"/>
</dbReference>
<feature type="region of interest" description="Disordered" evidence="1">
    <location>
        <begin position="35"/>
        <end position="57"/>
    </location>
</feature>
<evidence type="ECO:0000256" key="1">
    <source>
        <dbReference type="SAM" id="MobiDB-lite"/>
    </source>
</evidence>
<dbReference type="EMBL" id="LXPS01000003">
    <property type="protein sequence ID" value="OAE49156.1"/>
    <property type="molecule type" value="Genomic_DNA"/>
</dbReference>
<gene>
    <name evidence="2" type="ORF">A7J57_00620</name>
</gene>
<dbReference type="Proteomes" id="UP000077098">
    <property type="component" value="Unassembled WGS sequence"/>
</dbReference>
<protein>
    <submittedName>
        <fullName evidence="2">Uncharacterized protein</fullName>
    </submittedName>
</protein>
<comment type="caution">
    <text evidence="2">The sequence shown here is derived from an EMBL/GenBank/DDBJ whole genome shotgun (WGS) entry which is preliminary data.</text>
</comment>
<dbReference type="AlphaFoldDB" id="A0A176XJ58"/>
<evidence type="ECO:0000313" key="2">
    <source>
        <dbReference type="EMBL" id="OAE49156.1"/>
    </source>
</evidence>
<sequence length="103" mass="11902">MIDIGVSKPLAKAIGARQETQRHLECLTRQIASRARKQATTVKARSGPRRRSGPRTYHQELIDRLTFERWVELDVVACSLAMQEQVIRELRHRDKRPVHHLAA</sequence>
<evidence type="ECO:0000313" key="3">
    <source>
        <dbReference type="Proteomes" id="UP000077098"/>
    </source>
</evidence>
<organism evidence="2 3">
    <name type="scientific">Agrobacterium tumefaciens</name>
    <dbReference type="NCBI Taxonomy" id="358"/>
    <lineage>
        <taxon>Bacteria</taxon>
        <taxon>Pseudomonadati</taxon>
        <taxon>Pseudomonadota</taxon>
        <taxon>Alphaproteobacteria</taxon>
        <taxon>Hyphomicrobiales</taxon>
        <taxon>Rhizobiaceae</taxon>
        <taxon>Rhizobium/Agrobacterium group</taxon>
        <taxon>Agrobacterium</taxon>
        <taxon>Agrobacterium tumefaciens complex</taxon>
    </lineage>
</organism>
<proteinExistence type="predicted"/>
<name>A0A176XJ58_AGRTU</name>
<reference evidence="2 3" key="1">
    <citation type="submission" date="2016-05" db="EMBL/GenBank/DDBJ databases">
        <authorList>
            <person name="Lavstsen T."/>
            <person name="Jespersen J.S."/>
        </authorList>
    </citation>
    <scope>NUCLEOTIDE SEQUENCE [LARGE SCALE GENOMIC DNA]</scope>
    <source>
        <strain evidence="2 3">KCJ1736</strain>
    </source>
</reference>